<dbReference type="InterPro" id="IPR011992">
    <property type="entry name" value="EF-hand-dom_pair"/>
</dbReference>
<dbReference type="HOGENOM" id="CLU_006905_1_0_1"/>
<keyword evidence="8" id="KW-1185">Reference proteome</keyword>
<dbReference type="AlphaFoldDB" id="B7PQ19"/>
<evidence type="ECO:0000313" key="6">
    <source>
        <dbReference type="EMBL" id="EEC08691.1"/>
    </source>
</evidence>
<dbReference type="PROSITE" id="PS50222">
    <property type="entry name" value="EF_HAND_2"/>
    <property type="match status" value="1"/>
</dbReference>
<feature type="region of interest" description="Disordered" evidence="4">
    <location>
        <begin position="131"/>
        <end position="173"/>
    </location>
</feature>
<dbReference type="FunCoup" id="B7PQ19">
    <property type="interactions" value="35"/>
</dbReference>
<accession>B7PQ19</accession>
<keyword evidence="2" id="KW-0106">Calcium</keyword>
<dbReference type="SUPFAM" id="SSF47473">
    <property type="entry name" value="EF-hand"/>
    <property type="match status" value="2"/>
</dbReference>
<gene>
    <name evidence="6" type="ORF">IscW_ISCW019098</name>
</gene>
<dbReference type="Pfam" id="PF13499">
    <property type="entry name" value="EF-hand_7"/>
    <property type="match status" value="1"/>
</dbReference>
<evidence type="ECO:0000256" key="4">
    <source>
        <dbReference type="SAM" id="MobiDB-lite"/>
    </source>
</evidence>
<dbReference type="PaxDb" id="6945-B7PQ19"/>
<dbReference type="Gene3D" id="1.10.238.220">
    <property type="match status" value="1"/>
</dbReference>
<evidence type="ECO:0000256" key="1">
    <source>
        <dbReference type="ARBA" id="ARBA00022723"/>
    </source>
</evidence>
<dbReference type="Pfam" id="PF17958">
    <property type="entry name" value="EF-hand_13"/>
    <property type="match status" value="1"/>
</dbReference>
<dbReference type="VEuPathDB" id="VectorBase:ISCI019098"/>
<evidence type="ECO:0000313" key="8">
    <source>
        <dbReference type="Proteomes" id="UP000001555"/>
    </source>
</evidence>
<proteinExistence type="predicted"/>
<dbReference type="FunFam" id="1.10.238.230:FF:000001">
    <property type="entry name" value="Serine/threonine-protein phosphatase 2A regulatory subunit B'' subunit beta"/>
    <property type="match status" value="1"/>
</dbReference>
<evidence type="ECO:0000259" key="5">
    <source>
        <dbReference type="PROSITE" id="PS50222"/>
    </source>
</evidence>
<dbReference type="Gene3D" id="1.10.238.230">
    <property type="match status" value="1"/>
</dbReference>
<dbReference type="PROSITE" id="PS00018">
    <property type="entry name" value="EF_HAND_1"/>
    <property type="match status" value="1"/>
</dbReference>
<dbReference type="FunFam" id="1.10.238.10:FF:000628">
    <property type="entry name" value="Serine/threonine-protein phosphatase 2A regulatory subunit B'' subunit beta"/>
    <property type="match status" value="1"/>
</dbReference>
<dbReference type="VEuPathDB" id="VectorBase:ISCP_038141"/>
<evidence type="ECO:0000313" key="7">
    <source>
        <dbReference type="EnsemblMetazoa" id="ISCW019098-PA"/>
    </source>
</evidence>
<feature type="compositionally biased region" description="Polar residues" evidence="4">
    <location>
        <begin position="134"/>
        <end position="159"/>
    </location>
</feature>
<dbReference type="InterPro" id="IPR018247">
    <property type="entry name" value="EF_Hand_1_Ca_BS"/>
</dbReference>
<dbReference type="EMBL" id="ABJB010492532">
    <property type="status" value="NOT_ANNOTATED_CDS"/>
    <property type="molecule type" value="Genomic_DNA"/>
</dbReference>
<dbReference type="GO" id="GO:0000159">
    <property type="term" value="C:protein phosphatase type 2A complex"/>
    <property type="evidence" value="ECO:0000318"/>
    <property type="project" value="GO_Central"/>
</dbReference>
<dbReference type="PANTHER" id="PTHR14095">
    <property type="entry name" value="PHOSPHATASE 2A REGULATORY SUBUNIT-RELATED"/>
    <property type="match status" value="1"/>
</dbReference>
<dbReference type="InterPro" id="IPR048855">
    <property type="entry name" value="P2R3A_B_D_EF-hand"/>
</dbReference>
<dbReference type="VEuPathDB" id="VectorBase:ISCW019098"/>
<dbReference type="PANTHER" id="PTHR14095:SF0">
    <property type="entry name" value="MIP22305P"/>
    <property type="match status" value="1"/>
</dbReference>
<dbReference type="EMBL" id="ABJB010846649">
    <property type="status" value="NOT_ANNOTATED_CDS"/>
    <property type="molecule type" value="Genomic_DNA"/>
</dbReference>
<dbReference type="Gene3D" id="1.10.238.10">
    <property type="entry name" value="EF-hand"/>
    <property type="match status" value="1"/>
</dbReference>
<feature type="domain" description="EF-hand" evidence="5">
    <location>
        <begin position="689"/>
        <end position="724"/>
    </location>
</feature>
<reference evidence="6 8" key="1">
    <citation type="submission" date="2008-03" db="EMBL/GenBank/DDBJ databases">
        <title>Annotation of Ixodes scapularis.</title>
        <authorList>
            <consortium name="Ixodes scapularis Genome Project Consortium"/>
            <person name="Caler E."/>
            <person name="Hannick L.I."/>
            <person name="Bidwell S."/>
            <person name="Joardar V."/>
            <person name="Thiagarajan M."/>
            <person name="Amedeo P."/>
            <person name="Galinsky K.J."/>
            <person name="Schobel S."/>
            <person name="Inman J."/>
            <person name="Hostetler J."/>
            <person name="Miller J."/>
            <person name="Hammond M."/>
            <person name="Megy K."/>
            <person name="Lawson D."/>
            <person name="Kodira C."/>
            <person name="Sutton G."/>
            <person name="Meyer J."/>
            <person name="Hill C.A."/>
            <person name="Birren B."/>
            <person name="Nene V."/>
            <person name="Collins F."/>
            <person name="Alarcon-Chaidez F."/>
            <person name="Wikel S."/>
            <person name="Strausberg R."/>
        </authorList>
    </citation>
    <scope>NUCLEOTIDE SEQUENCE [LARGE SCALE GENOMIC DNA]</scope>
    <source>
        <strain evidence="8">Wikel</strain>
        <strain evidence="6">Wikel colony</strain>
    </source>
</reference>
<feature type="compositionally biased region" description="Low complexity" evidence="4">
    <location>
        <begin position="160"/>
        <end position="170"/>
    </location>
</feature>
<dbReference type="EMBL" id="DS762454">
    <property type="protein sequence ID" value="EEC08691.1"/>
    <property type="molecule type" value="Genomic_DNA"/>
</dbReference>
<dbReference type="Proteomes" id="UP000001555">
    <property type="component" value="Unassembled WGS sequence"/>
</dbReference>
<dbReference type="EMBL" id="ABJB010184847">
    <property type="status" value="NOT_ANNOTATED_CDS"/>
    <property type="molecule type" value="Genomic_DNA"/>
</dbReference>
<evidence type="ECO:0000256" key="3">
    <source>
        <dbReference type="ARBA" id="ARBA00093310"/>
    </source>
</evidence>
<dbReference type="InterPro" id="IPR002048">
    <property type="entry name" value="EF_hand_dom"/>
</dbReference>
<organism>
    <name type="scientific">Ixodes scapularis</name>
    <name type="common">Black-legged tick</name>
    <name type="synonym">Deer tick</name>
    <dbReference type="NCBI Taxonomy" id="6945"/>
    <lineage>
        <taxon>Eukaryota</taxon>
        <taxon>Metazoa</taxon>
        <taxon>Ecdysozoa</taxon>
        <taxon>Arthropoda</taxon>
        <taxon>Chelicerata</taxon>
        <taxon>Arachnida</taxon>
        <taxon>Acari</taxon>
        <taxon>Parasitiformes</taxon>
        <taxon>Ixodida</taxon>
        <taxon>Ixodoidea</taxon>
        <taxon>Ixodidae</taxon>
        <taxon>Ixodinae</taxon>
        <taxon>Ixodes</taxon>
    </lineage>
</organism>
<protein>
    <submittedName>
        <fullName evidence="6 7">Protein phosphatase PP2A, putative</fullName>
    </submittedName>
</protein>
<evidence type="ECO:0000256" key="2">
    <source>
        <dbReference type="ARBA" id="ARBA00022837"/>
    </source>
</evidence>
<dbReference type="EMBL" id="ABJB010494554">
    <property type="status" value="NOT_ANNOTATED_CDS"/>
    <property type="molecule type" value="Genomic_DNA"/>
</dbReference>
<dbReference type="InterPro" id="IPR041534">
    <property type="entry name" value="EF-hand_13"/>
</dbReference>
<dbReference type="InParanoid" id="B7PQ19"/>
<dbReference type="EMBL" id="ABJB011108913">
    <property type="status" value="NOT_ANNOTATED_CDS"/>
    <property type="molecule type" value="Genomic_DNA"/>
</dbReference>
<dbReference type="STRING" id="6945.B7PQ19"/>
<feature type="region of interest" description="Disordered" evidence="4">
    <location>
        <begin position="191"/>
        <end position="221"/>
    </location>
</feature>
<reference evidence="7" key="2">
    <citation type="submission" date="2020-05" db="UniProtKB">
        <authorList>
            <consortium name="EnsemblMetazoa"/>
        </authorList>
    </citation>
    <scope>IDENTIFICATION</scope>
    <source>
        <strain evidence="7">wikel</strain>
    </source>
</reference>
<comment type="function">
    <text evidence="3">The B regulatory subunit might modulate substrate selectivity and catalytic activity, and might also direct the localization of the catalytic enzyme to a particular subcellular compartment.</text>
</comment>
<dbReference type="FunFam" id="1.10.238.220:FF:000001">
    <property type="entry name" value="Serine/threonine-protein phosphatase 2A regulatory subunit B'' subunit alpha"/>
    <property type="match status" value="1"/>
</dbReference>
<sequence>MLNYACCKYVVTKATVYHSSLIDLSRSRSVHAVEHQPCCPDPQLLSAADCRAVHYGLCSPLLKLPSFSVAPTSPTKTAPQPPRAQSASPAAGLDLEALDPVELLAADLEGKLEALVNSFVAQDKVRLAARKSKTTAVPSAQASSSGKRSVLAQSSGVDTSSKASSSFSAKNKADVDTKLEVKKKWLATSDKEGKAKKDNGLKSALSEALDPKPSTVKQSTSSAVDYAKARFQGNAEPHRFEELLKQRPKNGHVVNDAKSRWESLTSPEQLWTGGGPSVPCAIPSEPCHEMDSPLSTSPRRLHSPDGLYMEGGAPAIPHPKLTSSQKQHIRERSLSPTERTHAHVPVRPFLTKGSVAERVLLFERCPERNLERTPAPSKSKNAVYSAWKHGSVDSQAAVQSPHEKAFVDSQTASLKRVVRSSAKATCIPRFYYPQGKPLTAAQVDGHLKKVCAAFAVFRDGRATRSNFAAIARACGIPLYWKMPLFVACGGESRGYVTSDHFTGFWKRIVSGGRDEPTWFVKILSKGTRNYLLPDDFIPMMQDVIDTHPGLTFLKEAVEFHSRYINTVIARIFYCVNRSWSGRITIPELRKSNFLQVLSLLEDEEDINQITEYFSYEHFYVIYCKFWELDKDHDLYIDRYDLSRHNEGAISMRMIERIFSGAVTRGPVQREGKMSYSEFVWFIMSEEDKRHPRSIEYWFRCMDIDGDGYLSMYELDYFYEEQLTRMEALGIETLPFGDCLCQMLDMIQPRKKDKVSLADLKRCKMTPIFFDTFFNLEKYLDHEQRDPFASQRDHDGDGLEISDWDRFAAEEYELLVAEEGNLENHDL</sequence>
<dbReference type="Pfam" id="PF21161">
    <property type="entry name" value="P2R3B_EF-hand"/>
    <property type="match status" value="1"/>
</dbReference>
<dbReference type="GO" id="GO:0019888">
    <property type="term" value="F:protein phosphatase regulator activity"/>
    <property type="evidence" value="ECO:0000318"/>
    <property type="project" value="GO_Central"/>
</dbReference>
<feature type="compositionally biased region" description="Basic and acidic residues" evidence="4">
    <location>
        <begin position="191"/>
        <end position="200"/>
    </location>
</feature>
<dbReference type="EnsemblMetazoa" id="ISCW019098-RA">
    <property type="protein sequence ID" value="ISCW019098-PA"/>
    <property type="gene ID" value="ISCW019098"/>
</dbReference>
<keyword evidence="1" id="KW-0479">Metal-binding</keyword>
<name>B7PQ19_IXOSC</name>
<dbReference type="OrthoDB" id="5586at2759"/>
<dbReference type="GO" id="GO:0005509">
    <property type="term" value="F:calcium ion binding"/>
    <property type="evidence" value="ECO:0007669"/>
    <property type="project" value="InterPro"/>
</dbReference>
<dbReference type="CDD" id="cd21504">
    <property type="entry name" value="PPP2R3A_B-like"/>
    <property type="match status" value="1"/>
</dbReference>